<organism evidence="1 2">
    <name type="scientific">Naegleria lovaniensis</name>
    <name type="common">Amoeba</name>
    <dbReference type="NCBI Taxonomy" id="51637"/>
    <lineage>
        <taxon>Eukaryota</taxon>
        <taxon>Discoba</taxon>
        <taxon>Heterolobosea</taxon>
        <taxon>Tetramitia</taxon>
        <taxon>Eutetramitia</taxon>
        <taxon>Vahlkampfiidae</taxon>
        <taxon>Naegleria</taxon>
    </lineage>
</organism>
<reference evidence="1 2" key="1">
    <citation type="journal article" date="2018" name="BMC Genomics">
        <title>The genome of Naegleria lovaniensis, the basis for a comparative approach to unravel pathogenicity factors of the human pathogenic amoeba N. fowleri.</title>
        <authorList>
            <person name="Liechti N."/>
            <person name="Schurch N."/>
            <person name="Bruggmann R."/>
            <person name="Wittwer M."/>
        </authorList>
    </citation>
    <scope>NUCLEOTIDE SEQUENCE [LARGE SCALE GENOMIC DNA]</scope>
    <source>
        <strain evidence="1 2">ATCC 30569</strain>
    </source>
</reference>
<evidence type="ECO:0000313" key="2">
    <source>
        <dbReference type="Proteomes" id="UP000816034"/>
    </source>
</evidence>
<keyword evidence="2" id="KW-1185">Reference proteome</keyword>
<dbReference type="Proteomes" id="UP000816034">
    <property type="component" value="Unassembled WGS sequence"/>
</dbReference>
<comment type="caution">
    <text evidence="1">The sequence shown here is derived from an EMBL/GenBank/DDBJ whole genome shotgun (WGS) entry which is preliminary data.</text>
</comment>
<gene>
    <name evidence="1" type="ORF">C9374_000823</name>
</gene>
<sequence>MSATNSWPSENHVWYCSYGSNCNMERFSVYLNGGKPIGSSLNAPIMSGCRISSPPLQSQPILLKECKMIFSRVSRTWHGGGVCFVRKNHRDAPFICGDDIYNNFENCKNKSRFENSCNCIISSESDFNVHDDHVLGRIHKIMWTQFVDVVSQENGCLDCKLEGRNHIQQQLDDHYEDIISKLRATGEFKLFDTWYGNIVLIGFHPQDGCPVITFTTSTFEQEVINKAHESYLKTVAVGIMEVFGICEKQCALYFLSKKGVKDFYSLSELSLKLC</sequence>
<dbReference type="Gene3D" id="3.10.490.10">
    <property type="entry name" value="Gamma-glutamyl cyclotransferase-like"/>
    <property type="match status" value="1"/>
</dbReference>
<dbReference type="EMBL" id="PYSW02000011">
    <property type="protein sequence ID" value="KAG2387973.1"/>
    <property type="molecule type" value="Genomic_DNA"/>
</dbReference>
<dbReference type="GeneID" id="68093279"/>
<dbReference type="RefSeq" id="XP_044551965.1">
    <property type="nucleotide sequence ID" value="XM_044698283.1"/>
</dbReference>
<dbReference type="AlphaFoldDB" id="A0AA88GYH4"/>
<proteinExistence type="predicted"/>
<evidence type="ECO:0000313" key="1">
    <source>
        <dbReference type="EMBL" id="KAG2387973.1"/>
    </source>
</evidence>
<protein>
    <submittedName>
        <fullName evidence="1">Uncharacterized protein</fullName>
    </submittedName>
</protein>
<name>A0AA88GYH4_NAELO</name>
<accession>A0AA88GYH4</accession>